<keyword evidence="8" id="KW-1185">Reference proteome</keyword>
<dbReference type="HAMAP" id="MF_00651">
    <property type="entry name" value="Nuclease_YqgF"/>
    <property type="match status" value="1"/>
</dbReference>
<dbReference type="InterPro" id="IPR037027">
    <property type="entry name" value="YqgF/RNaseH-like_dom_sf"/>
</dbReference>
<keyword evidence="2 5" id="KW-0690">Ribosome biogenesis</keyword>
<evidence type="ECO:0000256" key="4">
    <source>
        <dbReference type="ARBA" id="ARBA00022801"/>
    </source>
</evidence>
<gene>
    <name evidence="7" type="ORF">SAMN05216245_10949</name>
</gene>
<accession>A0A1I2BL08</accession>
<dbReference type="OrthoDB" id="9796140at2"/>
<dbReference type="GO" id="GO:0000967">
    <property type="term" value="P:rRNA 5'-end processing"/>
    <property type="evidence" value="ECO:0007669"/>
    <property type="project" value="UniProtKB-UniRule"/>
</dbReference>
<dbReference type="SMART" id="SM00732">
    <property type="entry name" value="YqgFc"/>
    <property type="match status" value="1"/>
</dbReference>
<dbReference type="EC" id="3.1.-.-" evidence="5"/>
<dbReference type="PANTHER" id="PTHR33317">
    <property type="entry name" value="POLYNUCLEOTIDYL TRANSFERASE, RIBONUCLEASE H-LIKE SUPERFAMILY PROTEIN"/>
    <property type="match status" value="1"/>
</dbReference>
<protein>
    <recommendedName>
        <fullName evidence="5">Putative pre-16S rRNA nuclease</fullName>
        <ecNumber evidence="5">3.1.-.-</ecNumber>
    </recommendedName>
</protein>
<sequence>MRSMSLDLGSRTIGVAVSDLTGLIANGVETIRRTSPERDFSRIGELIAEWEVGEIVLGYPKNMNGTIGERAKLSEAFAEELRSHFAGVAVVLWDERLSTVAAERVLIDADLQRKKRRKVIDMMAAVVILQNYLDGKNLRSQKFSQ</sequence>
<dbReference type="InterPro" id="IPR012337">
    <property type="entry name" value="RNaseH-like_sf"/>
</dbReference>
<evidence type="ECO:0000256" key="1">
    <source>
        <dbReference type="ARBA" id="ARBA00022490"/>
    </source>
</evidence>
<keyword evidence="4 5" id="KW-0378">Hydrolase</keyword>
<name>A0A1I2BL08_9FIRM</name>
<keyword evidence="3 5" id="KW-0540">Nuclease</keyword>
<proteinExistence type="inferred from homology"/>
<organism evidence="7 8">
    <name type="scientific">Succiniclasticum ruminis DSM 9236</name>
    <dbReference type="NCBI Taxonomy" id="1123323"/>
    <lineage>
        <taxon>Bacteria</taxon>
        <taxon>Bacillati</taxon>
        <taxon>Bacillota</taxon>
        <taxon>Negativicutes</taxon>
        <taxon>Acidaminococcales</taxon>
        <taxon>Acidaminococcaceae</taxon>
        <taxon>Succiniclasticum</taxon>
    </lineage>
</organism>
<comment type="subcellular location">
    <subcellularLocation>
        <location evidence="5">Cytoplasm</location>
    </subcellularLocation>
</comment>
<dbReference type="GO" id="GO:0005829">
    <property type="term" value="C:cytosol"/>
    <property type="evidence" value="ECO:0007669"/>
    <property type="project" value="TreeGrafter"/>
</dbReference>
<dbReference type="Proteomes" id="UP000198896">
    <property type="component" value="Unassembled WGS sequence"/>
</dbReference>
<evidence type="ECO:0000256" key="3">
    <source>
        <dbReference type="ARBA" id="ARBA00022722"/>
    </source>
</evidence>
<dbReference type="RefSeq" id="WP_093913623.1">
    <property type="nucleotide sequence ID" value="NZ_FONL01000009.1"/>
</dbReference>
<evidence type="ECO:0000256" key="2">
    <source>
        <dbReference type="ARBA" id="ARBA00022517"/>
    </source>
</evidence>
<dbReference type="NCBIfam" id="TIGR00250">
    <property type="entry name" value="RNAse_H_YqgF"/>
    <property type="match status" value="1"/>
</dbReference>
<dbReference type="AlphaFoldDB" id="A0A1I2BL08"/>
<dbReference type="SUPFAM" id="SSF53098">
    <property type="entry name" value="Ribonuclease H-like"/>
    <property type="match status" value="1"/>
</dbReference>
<evidence type="ECO:0000313" key="8">
    <source>
        <dbReference type="Proteomes" id="UP000198896"/>
    </source>
</evidence>
<dbReference type="STRING" id="1123323.SAMN05216245_10949"/>
<reference evidence="7 8" key="1">
    <citation type="submission" date="2016-10" db="EMBL/GenBank/DDBJ databases">
        <authorList>
            <person name="de Groot N.N."/>
        </authorList>
    </citation>
    <scope>NUCLEOTIDE SEQUENCE [LARGE SCALE GENOMIC DNA]</scope>
    <source>
        <strain evidence="7 8">DSM 9236</strain>
    </source>
</reference>
<comment type="function">
    <text evidence="5">Could be a nuclease involved in processing of the 5'-end of pre-16S rRNA.</text>
</comment>
<dbReference type="GO" id="GO:0016788">
    <property type="term" value="F:hydrolase activity, acting on ester bonds"/>
    <property type="evidence" value="ECO:0007669"/>
    <property type="project" value="UniProtKB-UniRule"/>
</dbReference>
<dbReference type="Gene3D" id="3.30.420.140">
    <property type="entry name" value="YqgF/RNase H-like domain"/>
    <property type="match status" value="1"/>
</dbReference>
<feature type="domain" description="YqgF/RNase H-like" evidence="6">
    <location>
        <begin position="1"/>
        <end position="102"/>
    </location>
</feature>
<dbReference type="EMBL" id="FONL01000009">
    <property type="protein sequence ID" value="SFE56845.1"/>
    <property type="molecule type" value="Genomic_DNA"/>
</dbReference>
<dbReference type="GO" id="GO:0004518">
    <property type="term" value="F:nuclease activity"/>
    <property type="evidence" value="ECO:0007669"/>
    <property type="project" value="UniProtKB-KW"/>
</dbReference>
<dbReference type="Pfam" id="PF03652">
    <property type="entry name" value="RuvX"/>
    <property type="match status" value="1"/>
</dbReference>
<evidence type="ECO:0000313" key="7">
    <source>
        <dbReference type="EMBL" id="SFE56845.1"/>
    </source>
</evidence>
<comment type="similarity">
    <text evidence="5">Belongs to the YqgF HJR family.</text>
</comment>
<keyword evidence="1 5" id="KW-0963">Cytoplasm</keyword>
<dbReference type="InterPro" id="IPR005227">
    <property type="entry name" value="YqgF"/>
</dbReference>
<dbReference type="InterPro" id="IPR006641">
    <property type="entry name" value="YqgF/RNaseH-like_dom"/>
</dbReference>
<evidence type="ECO:0000256" key="5">
    <source>
        <dbReference type="HAMAP-Rule" id="MF_00651"/>
    </source>
</evidence>
<evidence type="ECO:0000259" key="6">
    <source>
        <dbReference type="SMART" id="SM00732"/>
    </source>
</evidence>
<dbReference type="CDD" id="cd16964">
    <property type="entry name" value="YqgF"/>
    <property type="match status" value="1"/>
</dbReference>
<dbReference type="PANTHER" id="PTHR33317:SF4">
    <property type="entry name" value="POLYNUCLEOTIDYL TRANSFERASE, RIBONUCLEASE H-LIKE SUPERFAMILY PROTEIN"/>
    <property type="match status" value="1"/>
</dbReference>